<sequence length="74" mass="8240">MDSAKDFQKEVASKNFENAKNKVIKVLQNEPFGLSVSQLMTAARLSAKTVKVILQCTEFKFENNVCFLANGKVV</sequence>
<proteinExistence type="predicted"/>
<evidence type="ECO:0000313" key="2">
    <source>
        <dbReference type="Proteomes" id="UP000245977"/>
    </source>
</evidence>
<reference evidence="1" key="1">
    <citation type="submission" date="2019-08" db="EMBL/GenBank/DDBJ databases">
        <title>The complete genome of Acinetobacter defluvii strain WCHAD010030.</title>
        <authorList>
            <person name="Hu Y."/>
            <person name="Qin J."/>
            <person name="Feng Y."/>
            <person name="Zong Z."/>
        </authorList>
    </citation>
    <scope>NUCLEOTIDE SEQUENCE</scope>
    <source>
        <strain evidence="1">WCHA30</strain>
    </source>
</reference>
<dbReference type="STRING" id="1871111.GCA_001704615_01217"/>
<dbReference type="KEGG" id="adv:DJ533_10760"/>
<dbReference type="RefSeq" id="WP_065995092.1">
    <property type="nucleotide sequence ID" value="NZ_CP029397.2"/>
</dbReference>
<gene>
    <name evidence="1" type="ORF">DJ533_10760</name>
</gene>
<protein>
    <submittedName>
        <fullName evidence="1">Uncharacterized protein</fullName>
    </submittedName>
</protein>
<dbReference type="AlphaFoldDB" id="A0A2S2FFB1"/>
<dbReference type="Proteomes" id="UP000245977">
    <property type="component" value="Chromosome"/>
</dbReference>
<dbReference type="EMBL" id="CP029397">
    <property type="protein sequence ID" value="AWL29012.1"/>
    <property type="molecule type" value="Genomic_DNA"/>
</dbReference>
<evidence type="ECO:0000313" key="1">
    <source>
        <dbReference type="EMBL" id="AWL29012.1"/>
    </source>
</evidence>
<keyword evidence="2" id="KW-1185">Reference proteome</keyword>
<dbReference type="OrthoDB" id="6694864at2"/>
<name>A0A2S2FFB1_9GAMM</name>
<accession>A0A2S2FFB1</accession>
<organism evidence="1 2">
    <name type="scientific">Acinetobacter defluvii</name>
    <dbReference type="NCBI Taxonomy" id="1871111"/>
    <lineage>
        <taxon>Bacteria</taxon>
        <taxon>Pseudomonadati</taxon>
        <taxon>Pseudomonadota</taxon>
        <taxon>Gammaproteobacteria</taxon>
        <taxon>Moraxellales</taxon>
        <taxon>Moraxellaceae</taxon>
        <taxon>Acinetobacter</taxon>
    </lineage>
</organism>